<dbReference type="InterPro" id="IPR004830">
    <property type="entry name" value="LRR_variant"/>
</dbReference>
<proteinExistence type="predicted"/>
<evidence type="ECO:0000313" key="1">
    <source>
        <dbReference type="EMBL" id="SJN43252.1"/>
    </source>
</evidence>
<organism evidence="1 2">
    <name type="scientific">Microbacterium esteraromaticum</name>
    <dbReference type="NCBI Taxonomy" id="57043"/>
    <lineage>
        <taxon>Bacteria</taxon>
        <taxon>Bacillati</taxon>
        <taxon>Actinomycetota</taxon>
        <taxon>Actinomycetes</taxon>
        <taxon>Micrococcales</taxon>
        <taxon>Microbacteriaceae</taxon>
        <taxon>Microbacterium</taxon>
    </lineage>
</organism>
<dbReference type="AlphaFoldDB" id="A0A1R4KG71"/>
<sequence>MATTDALGNIHDTLGRFDGHIRTEQEGALTAPAAPPIGETLEKISAAEARRLLSEGQRVQVLYVQRGKLTDGGDPILRTIAKQSPHQMVHISDTDDRGSHLRWEGMTASLDESTGAVVINDDEGVPMVAYLPLASHADAIDDPRIALRVLNDKETAKATDRPAVLDELAGSEVPGIRRAVAANPHTTAATLTYLAEHARDEKTQELIVRHPNLDRPALDHLSASEHKPVRYQVACHPAADAHVLAPLALDKEGSVRSAAARNANASPAMLERLSGDNDPDVRAAVAGNLKTRPELLDKLSRGHGMVMAQVAKNPSTPAETLHRLFQDTSTGNQMRAIVAGNASTPADIRSAAVNDADDWVREHAAGNAALTEKELPQLASDSSQRVRRALARNRAAGAVLPELGRDPDDFVRSTAAKNPAASPELLRSLAADEFHAVRAGVASNPNTPRDVLELLVDDLNHIGMAARSALNSRPQAEG</sequence>
<dbReference type="SUPFAM" id="SSF48371">
    <property type="entry name" value="ARM repeat"/>
    <property type="match status" value="2"/>
</dbReference>
<dbReference type="InterPro" id="IPR011989">
    <property type="entry name" value="ARM-like"/>
</dbReference>
<dbReference type="InterPro" id="IPR016024">
    <property type="entry name" value="ARM-type_fold"/>
</dbReference>
<name>A0A1R4KG71_9MICO</name>
<gene>
    <name evidence="1" type="ORF">FM104_12495</name>
</gene>
<dbReference type="Gene3D" id="1.25.10.10">
    <property type="entry name" value="Leucine-rich Repeat Variant"/>
    <property type="match status" value="1"/>
</dbReference>
<keyword evidence="2" id="KW-1185">Reference proteome</keyword>
<dbReference type="RefSeq" id="WP_087132566.1">
    <property type="nucleotide sequence ID" value="NZ_FUKO01000033.1"/>
</dbReference>
<accession>A0A1R4KG71</accession>
<dbReference type="EMBL" id="FUKO01000033">
    <property type="protein sequence ID" value="SJN43252.1"/>
    <property type="molecule type" value="Genomic_DNA"/>
</dbReference>
<dbReference type="Proteomes" id="UP000196320">
    <property type="component" value="Unassembled WGS sequence"/>
</dbReference>
<dbReference type="OrthoDB" id="3666466at2"/>
<dbReference type="Pfam" id="PF01816">
    <property type="entry name" value="LRV"/>
    <property type="match status" value="1"/>
</dbReference>
<evidence type="ECO:0000313" key="2">
    <source>
        <dbReference type="Proteomes" id="UP000196320"/>
    </source>
</evidence>
<reference evidence="1 2" key="1">
    <citation type="submission" date="2017-02" db="EMBL/GenBank/DDBJ databases">
        <authorList>
            <person name="Peterson S.W."/>
        </authorList>
    </citation>
    <scope>NUCLEOTIDE SEQUENCE [LARGE SCALE GENOMIC DNA]</scope>
    <source>
        <strain evidence="1 2">B Mb 05.01</strain>
    </source>
</reference>
<protein>
    <submittedName>
        <fullName evidence="1">FOG: HEAT repeat</fullName>
    </submittedName>
</protein>